<accession>A0ACB7PKW0</accession>
<dbReference type="Proteomes" id="UP000724584">
    <property type="component" value="Unassembled WGS sequence"/>
</dbReference>
<gene>
    <name evidence="1" type="ORF">F5144DRAFT_588201</name>
</gene>
<evidence type="ECO:0000313" key="2">
    <source>
        <dbReference type="Proteomes" id="UP000724584"/>
    </source>
</evidence>
<keyword evidence="2" id="KW-1185">Reference proteome</keyword>
<dbReference type="EMBL" id="JAGIZQ010000001">
    <property type="protein sequence ID" value="KAH6649499.1"/>
    <property type="molecule type" value="Genomic_DNA"/>
</dbReference>
<evidence type="ECO:0000313" key="1">
    <source>
        <dbReference type="EMBL" id="KAH6649499.1"/>
    </source>
</evidence>
<proteinExistence type="predicted"/>
<protein>
    <submittedName>
        <fullName evidence="1">Uncharacterized protein</fullName>
    </submittedName>
</protein>
<comment type="caution">
    <text evidence="1">The sequence shown here is derived from an EMBL/GenBank/DDBJ whole genome shotgun (WGS) entry which is preliminary data.</text>
</comment>
<sequence length="440" mass="49251">MPHRVINDIRPHQTWGSHRAELADALEGLILWLPQLNDLPRQAQIGKGCYGHPVVVLSPRALPSDDVVVLIDGAQLRKKSYVNTREQHTLPLSCLRPYDRKDSMARYVLTRDSSQILARHAGFVFNATGSLDDYQTAGAHDYDIYDYDAHKSGSHNYYTGDYSSHNYGTAPVIHRFPSLPSRPSPPPSVAHDATHDMFSYESDDSYTAPPANRPRPRHFHLPFAAQCYIYHDATDKYEVYDYYEDELNGRPLPCAALPLSKAGVDDPQHHDHHATPPSTRAHQPTDPLPPPHHAGADSSEGNWDPEQGEWERWFIQLVLSVAILCSVEWLVRSAWPHRDHALEIVLGLSAEAAKGGLSVVCVVVELLTEAVKTGWWLVWTMLWLHMEVAKFGLLGALWLLAEATKGGLVVVWILLAGVAEFGLSVVWGWLVSGMWRLCPN</sequence>
<organism evidence="1 2">
    <name type="scientific">Chaetomium tenue</name>
    <dbReference type="NCBI Taxonomy" id="1854479"/>
    <lineage>
        <taxon>Eukaryota</taxon>
        <taxon>Fungi</taxon>
        <taxon>Dikarya</taxon>
        <taxon>Ascomycota</taxon>
        <taxon>Pezizomycotina</taxon>
        <taxon>Sordariomycetes</taxon>
        <taxon>Sordariomycetidae</taxon>
        <taxon>Sordariales</taxon>
        <taxon>Chaetomiaceae</taxon>
        <taxon>Chaetomium</taxon>
    </lineage>
</organism>
<reference evidence="1 2" key="1">
    <citation type="journal article" date="2021" name="Nat. Commun.">
        <title>Genetic determinants of endophytism in the Arabidopsis root mycobiome.</title>
        <authorList>
            <person name="Mesny F."/>
            <person name="Miyauchi S."/>
            <person name="Thiergart T."/>
            <person name="Pickel B."/>
            <person name="Atanasova L."/>
            <person name="Karlsson M."/>
            <person name="Huettel B."/>
            <person name="Barry K.W."/>
            <person name="Haridas S."/>
            <person name="Chen C."/>
            <person name="Bauer D."/>
            <person name="Andreopoulos W."/>
            <person name="Pangilinan J."/>
            <person name="LaButti K."/>
            <person name="Riley R."/>
            <person name="Lipzen A."/>
            <person name="Clum A."/>
            <person name="Drula E."/>
            <person name="Henrissat B."/>
            <person name="Kohler A."/>
            <person name="Grigoriev I.V."/>
            <person name="Martin F.M."/>
            <person name="Hacquard S."/>
        </authorList>
    </citation>
    <scope>NUCLEOTIDE SEQUENCE [LARGE SCALE GENOMIC DNA]</scope>
    <source>
        <strain evidence="1 2">MPI-SDFR-AT-0079</strain>
    </source>
</reference>
<name>A0ACB7PKW0_9PEZI</name>